<dbReference type="EMBL" id="SRJC01000004">
    <property type="protein sequence ID" value="TGB01960.1"/>
    <property type="molecule type" value="Genomic_DNA"/>
</dbReference>
<gene>
    <name evidence="10" type="ORF">E4663_15115</name>
</gene>
<name>A0A4Z0GXV3_9BACI</name>
<comment type="subcellular location">
    <subcellularLocation>
        <location evidence="1">Cell membrane</location>
        <topology evidence="1">Multi-pass membrane protein</topology>
    </subcellularLocation>
</comment>
<evidence type="ECO:0000256" key="5">
    <source>
        <dbReference type="ARBA" id="ARBA00022989"/>
    </source>
</evidence>
<dbReference type="Pfam" id="PF20730">
    <property type="entry name" value="YetF_N"/>
    <property type="match status" value="1"/>
</dbReference>
<dbReference type="Gene3D" id="3.30.240.20">
    <property type="entry name" value="bsu07140 like domains"/>
    <property type="match status" value="2"/>
</dbReference>
<feature type="domain" description="YetF C-terminal" evidence="8">
    <location>
        <begin position="81"/>
        <end position="216"/>
    </location>
</feature>
<comment type="caution">
    <text evidence="10">The sequence shown here is derived from an EMBL/GenBank/DDBJ whole genome shotgun (WGS) entry which is preliminary data.</text>
</comment>
<evidence type="ECO:0000256" key="6">
    <source>
        <dbReference type="ARBA" id="ARBA00023136"/>
    </source>
</evidence>
<dbReference type="InterPro" id="IPR007353">
    <property type="entry name" value="DUF421"/>
</dbReference>
<dbReference type="GO" id="GO:0005886">
    <property type="term" value="C:plasma membrane"/>
    <property type="evidence" value="ECO:0007669"/>
    <property type="project" value="UniProtKB-SubCell"/>
</dbReference>
<evidence type="ECO:0000256" key="1">
    <source>
        <dbReference type="ARBA" id="ARBA00004651"/>
    </source>
</evidence>
<dbReference type="RefSeq" id="WP_135328240.1">
    <property type="nucleotide sequence ID" value="NZ_SRJC01000004.1"/>
</dbReference>
<dbReference type="PANTHER" id="PTHR34582:SF7">
    <property type="entry name" value="UPF0702 TRANSMEMBRANE PROTEIN YDFS"/>
    <property type="match status" value="1"/>
</dbReference>
<evidence type="ECO:0000259" key="8">
    <source>
        <dbReference type="Pfam" id="PF04239"/>
    </source>
</evidence>
<dbReference type="Proteomes" id="UP000297982">
    <property type="component" value="Unassembled WGS sequence"/>
</dbReference>
<reference evidence="10 11" key="1">
    <citation type="journal article" date="2003" name="Int. J. Syst. Evol. Microbiol.">
        <title>Halobacillus salinus sp. nov., isolated from a salt lake on the coast of the East Sea in Korea.</title>
        <authorList>
            <person name="Yoon J.H."/>
            <person name="Kang K.H."/>
            <person name="Park Y.H."/>
        </authorList>
    </citation>
    <scope>NUCLEOTIDE SEQUENCE [LARGE SCALE GENOMIC DNA]</scope>
    <source>
        <strain evidence="10 11">HSL-3</strain>
    </source>
</reference>
<protein>
    <submittedName>
        <fullName evidence="10">DUF421 domain-containing protein</fullName>
    </submittedName>
</protein>
<dbReference type="Pfam" id="PF04239">
    <property type="entry name" value="DUF421"/>
    <property type="match status" value="1"/>
</dbReference>
<dbReference type="STRING" id="192814.GCA_900166575_03802"/>
<accession>A0A4Z0GXV3</accession>
<feature type="domain" description="YetF-like N-terminal transmembrane" evidence="9">
    <location>
        <begin position="5"/>
        <end position="75"/>
    </location>
</feature>
<feature type="transmembrane region" description="Helical" evidence="7">
    <location>
        <begin position="32"/>
        <end position="52"/>
    </location>
</feature>
<comment type="similarity">
    <text evidence="2">Belongs to the UPF0702 family.</text>
</comment>
<dbReference type="InterPro" id="IPR048454">
    <property type="entry name" value="YetF_N"/>
</dbReference>
<evidence type="ECO:0000256" key="4">
    <source>
        <dbReference type="ARBA" id="ARBA00022692"/>
    </source>
</evidence>
<organism evidence="10 11">
    <name type="scientific">Halobacillus salinus</name>
    <dbReference type="NCBI Taxonomy" id="192814"/>
    <lineage>
        <taxon>Bacteria</taxon>
        <taxon>Bacillati</taxon>
        <taxon>Bacillota</taxon>
        <taxon>Bacilli</taxon>
        <taxon>Bacillales</taxon>
        <taxon>Bacillaceae</taxon>
        <taxon>Halobacillus</taxon>
    </lineage>
</organism>
<evidence type="ECO:0000313" key="10">
    <source>
        <dbReference type="EMBL" id="TGB01960.1"/>
    </source>
</evidence>
<keyword evidence="5 7" id="KW-1133">Transmembrane helix</keyword>
<evidence type="ECO:0000256" key="3">
    <source>
        <dbReference type="ARBA" id="ARBA00022475"/>
    </source>
</evidence>
<feature type="transmembrane region" description="Helical" evidence="7">
    <location>
        <begin position="58"/>
        <end position="78"/>
    </location>
</feature>
<proteinExistence type="inferred from homology"/>
<evidence type="ECO:0000256" key="2">
    <source>
        <dbReference type="ARBA" id="ARBA00006448"/>
    </source>
</evidence>
<dbReference type="PANTHER" id="PTHR34582">
    <property type="entry name" value="UPF0702 TRANSMEMBRANE PROTEIN YCAP"/>
    <property type="match status" value="1"/>
</dbReference>
<keyword evidence="3" id="KW-1003">Cell membrane</keyword>
<sequence>MPVQELIVRLLITFVTLLALTRIMGRKEISQMTFFNFVSAISIGTIGASLAIDPTFSLRNGFIALFAWTALTLLAGLIDIKSRPLRKVITGEPVVVIENGEIKEKGLKKTRLDLESLEVMLRKKNTFSLKEVDYAIFETDGTLSVKKKDEYQPITKMKWNQPSPPNTYPVPQVVVADGNVVNENLNALHLDEQWLNDQLQTSGVTSPDDVFYAEVQQDGSLTFDLKDSE</sequence>
<evidence type="ECO:0000259" key="9">
    <source>
        <dbReference type="Pfam" id="PF20730"/>
    </source>
</evidence>
<dbReference type="AlphaFoldDB" id="A0A4Z0GXV3"/>
<evidence type="ECO:0000256" key="7">
    <source>
        <dbReference type="SAM" id="Phobius"/>
    </source>
</evidence>
<keyword evidence="4 7" id="KW-0812">Transmembrane</keyword>
<evidence type="ECO:0000313" key="11">
    <source>
        <dbReference type="Proteomes" id="UP000297982"/>
    </source>
</evidence>
<keyword evidence="6 7" id="KW-0472">Membrane</keyword>
<keyword evidence="11" id="KW-1185">Reference proteome</keyword>
<feature type="transmembrane region" description="Helical" evidence="7">
    <location>
        <begin position="6"/>
        <end position="25"/>
    </location>
</feature>
<dbReference type="InterPro" id="IPR023090">
    <property type="entry name" value="UPF0702_alpha/beta_dom_sf"/>
</dbReference>